<evidence type="ECO:0000313" key="3">
    <source>
        <dbReference type="EMBL" id="KAK9202510.1"/>
    </source>
</evidence>
<protein>
    <recommendedName>
        <fullName evidence="2">Poly(A) RNA polymerase mitochondrial-like central palm domain-containing protein</fullName>
    </recommendedName>
</protein>
<feature type="compositionally biased region" description="Basic residues" evidence="1">
    <location>
        <begin position="455"/>
        <end position="466"/>
    </location>
</feature>
<dbReference type="InterPro" id="IPR043519">
    <property type="entry name" value="NT_sf"/>
</dbReference>
<evidence type="ECO:0000313" key="4">
    <source>
        <dbReference type="Proteomes" id="UP001428341"/>
    </source>
</evidence>
<dbReference type="PANTHER" id="PTHR23092">
    <property type="entry name" value="POLY(A) RNA POLYMERASE"/>
    <property type="match status" value="1"/>
</dbReference>
<dbReference type="GO" id="GO:0046872">
    <property type="term" value="F:metal ion binding"/>
    <property type="evidence" value="ECO:0007669"/>
    <property type="project" value="UniProtKB-KW"/>
</dbReference>
<feature type="region of interest" description="Disordered" evidence="1">
    <location>
        <begin position="1058"/>
        <end position="1125"/>
    </location>
</feature>
<dbReference type="Pfam" id="PF22600">
    <property type="entry name" value="MTPAP-like_central"/>
    <property type="match status" value="1"/>
</dbReference>
<dbReference type="GO" id="GO:0003729">
    <property type="term" value="F:mRNA binding"/>
    <property type="evidence" value="ECO:0007669"/>
    <property type="project" value="TreeGrafter"/>
</dbReference>
<feature type="region of interest" description="Disordered" evidence="1">
    <location>
        <begin position="543"/>
        <end position="565"/>
    </location>
</feature>
<dbReference type="PANTHER" id="PTHR23092:SF48">
    <property type="entry name" value="NUCLEOTIDYLTRANSFERASE FAMILY PROTEIN"/>
    <property type="match status" value="1"/>
</dbReference>
<dbReference type="Proteomes" id="UP001428341">
    <property type="component" value="Unassembled WGS sequence"/>
</dbReference>
<dbReference type="GO" id="GO:0031123">
    <property type="term" value="P:RNA 3'-end processing"/>
    <property type="evidence" value="ECO:0007669"/>
    <property type="project" value="TreeGrafter"/>
</dbReference>
<feature type="domain" description="Poly(A) RNA polymerase mitochondrial-like central palm" evidence="2">
    <location>
        <begin position="1247"/>
        <end position="1323"/>
    </location>
</feature>
<dbReference type="GO" id="GO:0005730">
    <property type="term" value="C:nucleolus"/>
    <property type="evidence" value="ECO:0007669"/>
    <property type="project" value="TreeGrafter"/>
</dbReference>
<dbReference type="GO" id="GO:1990817">
    <property type="term" value="F:poly(A) RNA polymerase activity"/>
    <property type="evidence" value="ECO:0007669"/>
    <property type="project" value="InterPro"/>
</dbReference>
<gene>
    <name evidence="3" type="ORF">WN944_017721</name>
</gene>
<evidence type="ECO:0000256" key="1">
    <source>
        <dbReference type="SAM" id="MobiDB-lite"/>
    </source>
</evidence>
<dbReference type="Gene3D" id="1.10.1410.10">
    <property type="match status" value="2"/>
</dbReference>
<dbReference type="Gene3D" id="3.30.460.10">
    <property type="entry name" value="Beta Polymerase, domain 2"/>
    <property type="match status" value="1"/>
</dbReference>
<keyword evidence="4" id="KW-1185">Reference proteome</keyword>
<dbReference type="EMBL" id="JBCGBO010000005">
    <property type="protein sequence ID" value="KAK9202510.1"/>
    <property type="molecule type" value="Genomic_DNA"/>
</dbReference>
<dbReference type="GO" id="GO:0043634">
    <property type="term" value="P:polyadenylation-dependent ncRNA catabolic process"/>
    <property type="evidence" value="ECO:0007669"/>
    <property type="project" value="TreeGrafter"/>
</dbReference>
<reference evidence="3 4" key="1">
    <citation type="submission" date="2024-05" db="EMBL/GenBank/DDBJ databases">
        <title>Haplotype-resolved chromosome-level genome assembly of Huyou (Citrus changshanensis).</title>
        <authorList>
            <person name="Miao C."/>
            <person name="Chen W."/>
            <person name="Wu Y."/>
            <person name="Wang L."/>
            <person name="Zhao S."/>
            <person name="Grierson D."/>
            <person name="Xu C."/>
            <person name="Chen K."/>
        </authorList>
    </citation>
    <scope>NUCLEOTIDE SEQUENCE [LARGE SCALE GENOMIC DNA]</scope>
    <source>
        <strain evidence="3">01-14</strain>
        <tissue evidence="3">Leaf</tissue>
    </source>
</reference>
<feature type="compositionally biased region" description="Basic and acidic residues" evidence="1">
    <location>
        <begin position="1058"/>
        <end position="1084"/>
    </location>
</feature>
<dbReference type="InterPro" id="IPR045862">
    <property type="entry name" value="Trf4-like"/>
</dbReference>
<comment type="caution">
    <text evidence="3">The sequence shown here is derived from an EMBL/GenBank/DDBJ whole genome shotgun (WGS) entry which is preliminary data.</text>
</comment>
<dbReference type="InterPro" id="IPR054708">
    <property type="entry name" value="MTPAP-like_central"/>
</dbReference>
<proteinExistence type="predicted"/>
<accession>A0AAP0MGT0</accession>
<name>A0AAP0MGT0_9ROSI</name>
<dbReference type="SUPFAM" id="SSF81301">
    <property type="entry name" value="Nucleotidyltransferase"/>
    <property type="match status" value="1"/>
</dbReference>
<sequence>MSKSNPRPNLSKNPLAEYFTNSLMAQNQLIDSLTSHISLYHSHPLSSNPNPSSNPSSNPRSSILKWFASLTVHQRQAHLTIVDSKFAQLLIQMLGKLRTNGHGFFIILPDLPSRDPPYLPSLCYKKSRGLLSRVAESNESGRWVFESTRLFSSREGEKIEEWSCPVNCLDTFTVSVEFVENVDRFIDIMDEMSNGGFLRGEESELGGDWVEFDWLKAKGYYSIEAFIVNRLEVGLRLAWLNCNNGKKRGVKLKEKLNAAGTAANVYWRKKGCVDWWINLDDAMRRKVLTVILGKAAKSLVLSRNPTHEVLKEASNALEDGMWLFNAGMKQSSRFYHSKSLQRTISTLSVDVECGLAISPASLSGIPASLATVFSGLFVLQDITTMVLSSQHNEHDIEKIFFSSLRFVSTTTDCLLRKLRGLLMVVSLDCTKLELFGEGNFKSSPNKSKEKPSTSGRRKKCRARSTKRQNPLPKSALDELSLDKPPKDPEGALTDTEKVDLMGSDKVPGISNGKDINRETSTSEMEMVVCHQEHARALVAGKGRTNARKTKTEKNKNKNCTYNNPVPVKDPKVSVLETSSSISLQDEVEKYDKLSAQNVSVDNSTCSNVLASNQSSCTSASVPAREGIATQSTQEDCVVNSVNSECRRFSNGRIDNQTQHFLQETTDSKVECNIISPDMPARDIDNAFGNSISGINFQNSFHESETGAISVLPDKGIEALEIKKESAVTQDQRNESFFGTALKSSLECPSYEWPTIAPVYFPSISSHLLPATDRLHLDVGHNWHNHVRQPFVPTLHQARNHPFDGGCNQVLSQPLPMSLDWPPMVQNVSGIAPSVTCNYDSGFISSRQSGFQQSFATKGMQFNAKTSDDEGKCSGDFMDLPEPTTTQEQGDECDSHWLSEEELEVHTVSGIDYNQYFGGGVMYWNTSDHPGTGFSRPPSLSSDDSSWAWHEADIKRAVDDMVAFSSSYSTNGLTSPTAASFCSPFDPLGPGHQAFSYVVPGNEVPGKVLHSSSTTTDVATEEEISGSFASLSGDVDSKALDTLPCPILRPIIIPNLSRERSRSDFKRSHDHKSPCVPPSRREQPRIKRPPSPVVLCVPRAPRPPPPSPVSDSRKTRGFPTVRSGSSSPRHWGVRGWYHEGTTSEEGCVRMDGSEVVWPSWRNKNLSAHPMIQPLSGALLQDHLIAISQLARDQEHPDVAFPLQPLEVQNCPTRKASLSLMHSLLHEEIDSFCKQVAAENTARKPYINWAVKRVTRSLQVLWPRSRTNIFGSNATGLSLPSSDVDLVVCLPPVRNLEPIKEAGILEGRNGIKETCLQHAARYLANQEWVKSDSLKTVENTAVMIPIIMLVVEVPHDLITSAASSVQSPKEDAAHTTLKHDNHVHSDMVALDDSASPKCSHTSSDNIKAVTSVRLDISFKSPSHTGLQTTELVKELTEQFPASTPLALVLKQFLADRSLDQSYSGGLSSYCLMLLITRFLQHEHHLGRPINQNYGRLLMDFLYFFGNVFDPRQMRISVQGSGVYIKRERGYSIDPIHIDDPRFPTNNVGRNCFRIHQCIKAFSDAYSILENELTSLTPADDQCSRPPYRLLPKIIPSISLFIS</sequence>
<feature type="region of interest" description="Disordered" evidence="1">
    <location>
        <begin position="440"/>
        <end position="515"/>
    </location>
</feature>
<organism evidence="3 4">
    <name type="scientific">Citrus x changshan-huyou</name>
    <dbReference type="NCBI Taxonomy" id="2935761"/>
    <lineage>
        <taxon>Eukaryota</taxon>
        <taxon>Viridiplantae</taxon>
        <taxon>Streptophyta</taxon>
        <taxon>Embryophyta</taxon>
        <taxon>Tracheophyta</taxon>
        <taxon>Spermatophyta</taxon>
        <taxon>Magnoliopsida</taxon>
        <taxon>eudicotyledons</taxon>
        <taxon>Gunneridae</taxon>
        <taxon>Pentapetalae</taxon>
        <taxon>rosids</taxon>
        <taxon>malvids</taxon>
        <taxon>Sapindales</taxon>
        <taxon>Rutaceae</taxon>
        <taxon>Aurantioideae</taxon>
        <taxon>Citrus</taxon>
    </lineage>
</organism>
<evidence type="ECO:0000259" key="2">
    <source>
        <dbReference type="Pfam" id="PF22600"/>
    </source>
</evidence>
<dbReference type="SUPFAM" id="SSF81631">
    <property type="entry name" value="PAP/OAS1 substrate-binding domain"/>
    <property type="match status" value="1"/>
</dbReference>
<feature type="compositionally biased region" description="Basic and acidic residues" evidence="1">
    <location>
        <begin position="480"/>
        <end position="499"/>
    </location>
</feature>
<dbReference type="GO" id="GO:0031499">
    <property type="term" value="C:TRAMP complex"/>
    <property type="evidence" value="ECO:0007669"/>
    <property type="project" value="TreeGrafter"/>
</dbReference>